<feature type="transmembrane region" description="Helical" evidence="1">
    <location>
        <begin position="39"/>
        <end position="56"/>
    </location>
</feature>
<keyword evidence="1" id="KW-0812">Transmembrane</keyword>
<reference evidence="2" key="1">
    <citation type="submission" date="2020-09" db="EMBL/GenBank/DDBJ databases">
        <title>Nocardioides sp. strain MJB4 16S ribosomal RNA gene Genome sequencing and assembly.</title>
        <authorList>
            <person name="Kim I."/>
        </authorList>
    </citation>
    <scope>NUCLEOTIDE SEQUENCE</scope>
    <source>
        <strain evidence="2">MJB4</strain>
    </source>
</reference>
<comment type="caution">
    <text evidence="2">The sequence shown here is derived from an EMBL/GenBank/DDBJ whole genome shotgun (WGS) entry which is preliminary data.</text>
</comment>
<sequence>MGILYRLVSVSAALAVAAWLLDGIRIAGATWQDKVPTLLVVAVILALVNAVVAPVAKLLSLPVIILTLGLFLLVVNALMLLLTAWVADQFDVGFTVNGFWNALVGGLVISLVTMFVSSVLGDDR</sequence>
<dbReference type="PANTHER" id="PTHR37309:SF1">
    <property type="entry name" value="SLR0284 PROTEIN"/>
    <property type="match status" value="1"/>
</dbReference>
<evidence type="ECO:0000256" key="1">
    <source>
        <dbReference type="SAM" id="Phobius"/>
    </source>
</evidence>
<dbReference type="Pfam" id="PF04020">
    <property type="entry name" value="Phage_holin_4_2"/>
    <property type="match status" value="1"/>
</dbReference>
<gene>
    <name evidence="2" type="ORF">IE331_00815</name>
</gene>
<keyword evidence="1" id="KW-0472">Membrane</keyword>
<accession>A0A927K138</accession>
<name>A0A927K138_9ACTN</name>
<dbReference type="InterPro" id="IPR007165">
    <property type="entry name" value="Phage_holin_4_2"/>
</dbReference>
<evidence type="ECO:0000313" key="2">
    <source>
        <dbReference type="EMBL" id="MBD8868152.1"/>
    </source>
</evidence>
<feature type="transmembrane region" description="Helical" evidence="1">
    <location>
        <begin position="99"/>
        <end position="120"/>
    </location>
</feature>
<organism evidence="2 3">
    <name type="scientific">Nocardioides donggukensis</name>
    <dbReference type="NCBI Taxonomy" id="2774019"/>
    <lineage>
        <taxon>Bacteria</taxon>
        <taxon>Bacillati</taxon>
        <taxon>Actinomycetota</taxon>
        <taxon>Actinomycetes</taxon>
        <taxon>Propionibacteriales</taxon>
        <taxon>Nocardioidaceae</taxon>
        <taxon>Nocardioides</taxon>
    </lineage>
</organism>
<keyword evidence="1" id="KW-1133">Transmembrane helix</keyword>
<dbReference type="Proteomes" id="UP000616839">
    <property type="component" value="Unassembled WGS sequence"/>
</dbReference>
<dbReference type="RefSeq" id="WP_192139571.1">
    <property type="nucleotide sequence ID" value="NZ_JACYXZ010000001.1"/>
</dbReference>
<keyword evidence="3" id="KW-1185">Reference proteome</keyword>
<dbReference type="EMBL" id="JACYXZ010000001">
    <property type="protein sequence ID" value="MBD8868152.1"/>
    <property type="molecule type" value="Genomic_DNA"/>
</dbReference>
<dbReference type="AlphaFoldDB" id="A0A927K138"/>
<proteinExistence type="predicted"/>
<dbReference type="PANTHER" id="PTHR37309">
    <property type="entry name" value="SLR0284 PROTEIN"/>
    <property type="match status" value="1"/>
</dbReference>
<protein>
    <submittedName>
        <fullName evidence="2">Phage holin family protein</fullName>
    </submittedName>
</protein>
<evidence type="ECO:0000313" key="3">
    <source>
        <dbReference type="Proteomes" id="UP000616839"/>
    </source>
</evidence>
<feature type="transmembrane region" description="Helical" evidence="1">
    <location>
        <begin position="63"/>
        <end position="87"/>
    </location>
</feature>